<dbReference type="Proteomes" id="UP000187465">
    <property type="component" value="Unassembled WGS sequence"/>
</dbReference>
<organism evidence="1 2">
    <name type="scientific">Paenibacillus odorifer</name>
    <dbReference type="NCBI Taxonomy" id="189426"/>
    <lineage>
        <taxon>Bacteria</taxon>
        <taxon>Bacillati</taxon>
        <taxon>Bacillota</taxon>
        <taxon>Bacilli</taxon>
        <taxon>Bacillales</taxon>
        <taxon>Paenibacillaceae</taxon>
        <taxon>Paenibacillus</taxon>
    </lineage>
</organism>
<dbReference type="AlphaFoldDB" id="A0A1R0WXL6"/>
<dbReference type="EMBL" id="MKQP01000056">
    <property type="protein sequence ID" value="OMD23644.1"/>
    <property type="molecule type" value="Genomic_DNA"/>
</dbReference>
<name>A0A1R0WXL6_9BACL</name>
<gene>
    <name evidence="1" type="ORF">BJP51_05585</name>
</gene>
<protein>
    <submittedName>
        <fullName evidence="1">Uncharacterized protein</fullName>
    </submittedName>
</protein>
<evidence type="ECO:0000313" key="1">
    <source>
        <dbReference type="EMBL" id="OMD23644.1"/>
    </source>
</evidence>
<dbReference type="RefSeq" id="WP_036676009.1">
    <property type="nucleotide sequence ID" value="NZ_MKQP01000056.1"/>
</dbReference>
<comment type="caution">
    <text evidence="1">The sequence shown here is derived from an EMBL/GenBank/DDBJ whole genome shotgun (WGS) entry which is preliminary data.</text>
</comment>
<accession>A0A1R0WXL6</accession>
<evidence type="ECO:0000313" key="2">
    <source>
        <dbReference type="Proteomes" id="UP000187465"/>
    </source>
</evidence>
<proteinExistence type="predicted"/>
<reference evidence="1 2" key="1">
    <citation type="submission" date="2016-10" db="EMBL/GenBank/DDBJ databases">
        <title>Paenibacillus species isolates.</title>
        <authorList>
            <person name="Beno S.M."/>
        </authorList>
    </citation>
    <scope>NUCLEOTIDE SEQUENCE [LARGE SCALE GENOMIC DNA]</scope>
    <source>
        <strain evidence="1 2">FSL H7-0604</strain>
    </source>
</reference>
<sequence>MRWYLRQINVVIIFVLLISLLQPGAIVRASISDLYLPATDYGTVIDVRQTELAPGAMYTWIDLQNERGLQKIHAVEFNPQQGNLEPRAGTKDVKVYGMKGVTEMAMYADSPGNRVIAGINGDFYEIPGFATGVPNGL</sequence>